<dbReference type="Pfam" id="PF01012">
    <property type="entry name" value="ETF"/>
    <property type="match status" value="1"/>
</dbReference>
<evidence type="ECO:0000256" key="2">
    <source>
        <dbReference type="ARBA" id="ARBA00022982"/>
    </source>
</evidence>
<dbReference type="KEGG" id="dli:dnl_55750"/>
<evidence type="ECO:0000313" key="6">
    <source>
        <dbReference type="Proteomes" id="UP000663720"/>
    </source>
</evidence>
<dbReference type="Pfam" id="PF00766">
    <property type="entry name" value="ETF_alpha"/>
    <property type="match status" value="1"/>
</dbReference>
<reference evidence="5" key="1">
    <citation type="journal article" date="2021" name="Microb. Physiol.">
        <title>Proteogenomic Insights into the Physiology of Marine, Sulfate-Reducing, Filamentous Desulfonema limicola and Desulfonema magnum.</title>
        <authorList>
            <person name="Schnaars V."/>
            <person name="Wohlbrand L."/>
            <person name="Scheve S."/>
            <person name="Hinrichs C."/>
            <person name="Reinhardt R."/>
            <person name="Rabus R."/>
        </authorList>
    </citation>
    <scope>NUCLEOTIDE SEQUENCE</scope>
    <source>
        <strain evidence="5">5ac10</strain>
    </source>
</reference>
<dbReference type="CDD" id="cd01715">
    <property type="entry name" value="ETF_alpha"/>
    <property type="match status" value="1"/>
</dbReference>
<feature type="binding site" evidence="3">
    <location>
        <begin position="246"/>
        <end position="247"/>
    </location>
    <ligand>
        <name>FAD</name>
        <dbReference type="ChEBI" id="CHEBI:57692"/>
    </ligand>
</feature>
<sequence length="334" mass="37007">MTNKIKKSIWVFGDYRNYFQNRVTLQLLARARELAPKIQAEVCAVVFGCSLDEYVGEYIAHGAQKVYVTDHPVLKDYNVETYSVLMEKLVKTHNPEILLTGATYFGREFAPRVAKRLHTGLTADCIGLEINKDGLLVQTAPSFGGNLLAEIVTPETRPQMATVRPGTFQEIPHDYNARGRVINIPLPDNLPKPGVRLISSQKLPQREQRLEDAKIVICGGRGMGSKTKFKKLFELAKIMEAEVGATRPAVYSRWAEHEALIGQAGKHISPKILFSFGISGAIQHTAAINDADLIIAVNKNPNAAMMKMADVAIAADANQICSSLIRELKKRIRE</sequence>
<dbReference type="Gene3D" id="3.40.50.1220">
    <property type="entry name" value="TPP-binding domain"/>
    <property type="match status" value="1"/>
</dbReference>
<gene>
    <name evidence="5" type="primary">etfA2</name>
    <name evidence="5" type="ORF">dnl_55750</name>
</gene>
<feature type="binding site" evidence="3">
    <location>
        <position position="221"/>
    </location>
    <ligand>
        <name>FAD</name>
        <dbReference type="ChEBI" id="CHEBI:57692"/>
    </ligand>
</feature>
<accession>A0A975BCJ2</accession>
<keyword evidence="3" id="KW-0285">Flavoprotein</keyword>
<dbReference type="SMART" id="SM00893">
    <property type="entry name" value="ETF"/>
    <property type="match status" value="1"/>
</dbReference>
<dbReference type="GO" id="GO:0033539">
    <property type="term" value="P:fatty acid beta-oxidation using acyl-CoA dehydrogenase"/>
    <property type="evidence" value="ECO:0007669"/>
    <property type="project" value="TreeGrafter"/>
</dbReference>
<dbReference type="GO" id="GO:0009055">
    <property type="term" value="F:electron transfer activity"/>
    <property type="evidence" value="ECO:0007669"/>
    <property type="project" value="InterPro"/>
</dbReference>
<dbReference type="InterPro" id="IPR014729">
    <property type="entry name" value="Rossmann-like_a/b/a_fold"/>
</dbReference>
<evidence type="ECO:0000256" key="3">
    <source>
        <dbReference type="PIRSR" id="PIRSR000089-1"/>
    </source>
</evidence>
<dbReference type="EMBL" id="CP061799">
    <property type="protein sequence ID" value="QTA83179.1"/>
    <property type="molecule type" value="Genomic_DNA"/>
</dbReference>
<keyword evidence="2" id="KW-0813">Transport</keyword>
<proteinExistence type="inferred from homology"/>
<dbReference type="InterPro" id="IPR001308">
    <property type="entry name" value="ETF_a/FixB"/>
</dbReference>
<evidence type="ECO:0000259" key="4">
    <source>
        <dbReference type="SMART" id="SM00893"/>
    </source>
</evidence>
<evidence type="ECO:0000313" key="5">
    <source>
        <dbReference type="EMBL" id="QTA83179.1"/>
    </source>
</evidence>
<dbReference type="InterPro" id="IPR033947">
    <property type="entry name" value="ETF_alpha_N"/>
</dbReference>
<keyword evidence="6" id="KW-1185">Reference proteome</keyword>
<dbReference type="PIRSF" id="PIRSF000089">
    <property type="entry name" value="Electra_flavoP_a"/>
    <property type="match status" value="1"/>
</dbReference>
<dbReference type="Gene3D" id="3.40.50.620">
    <property type="entry name" value="HUPs"/>
    <property type="match status" value="1"/>
</dbReference>
<name>A0A975BCJ2_9BACT</name>
<keyword evidence="3" id="KW-0274">FAD</keyword>
<dbReference type="PANTHER" id="PTHR43153:SF1">
    <property type="entry name" value="ELECTRON TRANSFER FLAVOPROTEIN SUBUNIT ALPHA, MITOCHONDRIAL"/>
    <property type="match status" value="1"/>
</dbReference>
<dbReference type="SUPFAM" id="SSF52467">
    <property type="entry name" value="DHS-like NAD/FAD-binding domain"/>
    <property type="match status" value="1"/>
</dbReference>
<dbReference type="InterPro" id="IPR014730">
    <property type="entry name" value="ETF_a/b_N"/>
</dbReference>
<feature type="domain" description="Electron transfer flavoprotein alpha/beta-subunit N-terminal" evidence="4">
    <location>
        <begin position="9"/>
        <end position="201"/>
    </location>
</feature>
<dbReference type="InterPro" id="IPR014731">
    <property type="entry name" value="ETF_asu_C"/>
</dbReference>
<dbReference type="GO" id="GO:0050660">
    <property type="term" value="F:flavin adenine dinucleotide binding"/>
    <property type="evidence" value="ECO:0007669"/>
    <property type="project" value="InterPro"/>
</dbReference>
<feature type="binding site" evidence="3">
    <location>
        <begin position="277"/>
        <end position="284"/>
    </location>
    <ligand>
        <name>FAD</name>
        <dbReference type="ChEBI" id="CHEBI:57692"/>
    </ligand>
</feature>
<feature type="binding site" evidence="3">
    <location>
        <position position="298"/>
    </location>
    <ligand>
        <name>FAD</name>
        <dbReference type="ChEBI" id="CHEBI:57692"/>
    </ligand>
</feature>
<dbReference type="Proteomes" id="UP000663720">
    <property type="component" value="Chromosome"/>
</dbReference>
<dbReference type="InterPro" id="IPR029035">
    <property type="entry name" value="DHS-like_NAD/FAD-binding_dom"/>
</dbReference>
<comment type="cofactor">
    <cofactor evidence="3">
        <name>FAD</name>
        <dbReference type="ChEBI" id="CHEBI:57692"/>
    </cofactor>
    <text evidence="3">Binds 1 FAD per dimer.</text>
</comment>
<evidence type="ECO:0000256" key="1">
    <source>
        <dbReference type="ARBA" id="ARBA00005817"/>
    </source>
</evidence>
<comment type="similarity">
    <text evidence="1">Belongs to the ETF alpha-subunit/FixB family.</text>
</comment>
<dbReference type="PANTHER" id="PTHR43153">
    <property type="entry name" value="ELECTRON TRANSFER FLAVOPROTEIN ALPHA"/>
    <property type="match status" value="1"/>
</dbReference>
<dbReference type="AlphaFoldDB" id="A0A975BCJ2"/>
<keyword evidence="2" id="KW-0249">Electron transport</keyword>
<organism evidence="5 6">
    <name type="scientific">Desulfonema limicola</name>
    <dbReference type="NCBI Taxonomy" id="45656"/>
    <lineage>
        <taxon>Bacteria</taxon>
        <taxon>Pseudomonadati</taxon>
        <taxon>Thermodesulfobacteriota</taxon>
        <taxon>Desulfobacteria</taxon>
        <taxon>Desulfobacterales</taxon>
        <taxon>Desulfococcaceae</taxon>
        <taxon>Desulfonema</taxon>
    </lineage>
</organism>
<dbReference type="RefSeq" id="WP_246514809.1">
    <property type="nucleotide sequence ID" value="NZ_CP061799.1"/>
</dbReference>
<dbReference type="SUPFAM" id="SSF52402">
    <property type="entry name" value="Adenine nucleotide alpha hydrolases-like"/>
    <property type="match status" value="1"/>
</dbReference>
<protein>
    <submittedName>
        <fullName evidence="5">Electron transfer flavoprotein, subunit alpha</fullName>
    </submittedName>
</protein>